<dbReference type="GO" id="GO:0031419">
    <property type="term" value="F:cobalamin binding"/>
    <property type="evidence" value="ECO:0007669"/>
    <property type="project" value="UniProtKB-UniRule"/>
</dbReference>
<organism evidence="2 3">
    <name type="scientific">Zhenpiania hominis</name>
    <dbReference type="NCBI Taxonomy" id="2763644"/>
    <lineage>
        <taxon>Bacteria</taxon>
        <taxon>Bacillati</taxon>
        <taxon>Bacillota</taxon>
        <taxon>Clostridia</taxon>
        <taxon>Peptostreptococcales</taxon>
        <taxon>Anaerovoracaceae</taxon>
        <taxon>Zhenpiania</taxon>
    </lineage>
</organism>
<dbReference type="PIRSF" id="PIRSF018788">
    <property type="entry name" value="EutB"/>
    <property type="match status" value="1"/>
</dbReference>
<comment type="pathway">
    <text evidence="1">Amine and polyamine degradation; ethanolamine degradation.</text>
</comment>
<gene>
    <name evidence="1" type="primary">eutB</name>
    <name evidence="2" type="ORF">H9L42_15070</name>
</gene>
<keyword evidence="1" id="KW-0846">Cobalamin</keyword>
<keyword evidence="3" id="KW-1185">Reference proteome</keyword>
<dbReference type="Gene3D" id="2.30.170.30">
    <property type="entry name" value="ethanolamine ammonia-lyase heavy chain domain like"/>
    <property type="match status" value="1"/>
</dbReference>
<comment type="subunit">
    <text evidence="1">The basic unit is a heterodimer which dimerizes to form tetramers. The heterotetramers trimerize; 6 large subunits form a core ring with 6 small subunits projecting outwards.</text>
</comment>
<dbReference type="PANTHER" id="PTHR39329">
    <property type="entry name" value="ETHANOLAMINE AMMONIA-LYASE HEAVY CHAIN"/>
    <property type="match status" value="1"/>
</dbReference>
<dbReference type="EMBL" id="JACRYT010000026">
    <property type="protein sequence ID" value="MBC6681142.1"/>
    <property type="molecule type" value="Genomic_DNA"/>
</dbReference>
<keyword evidence="1" id="KW-1283">Bacterial microcompartment</keyword>
<keyword evidence="1" id="KW-0170">Cobalt</keyword>
<dbReference type="GO" id="GO:0046336">
    <property type="term" value="P:ethanolamine catabolic process"/>
    <property type="evidence" value="ECO:0007669"/>
    <property type="project" value="UniProtKB-UniRule"/>
</dbReference>
<dbReference type="GO" id="GO:0005829">
    <property type="term" value="C:cytosol"/>
    <property type="evidence" value="ECO:0007669"/>
    <property type="project" value="TreeGrafter"/>
</dbReference>
<feature type="binding site" evidence="1">
    <location>
        <position position="362"/>
    </location>
    <ligand>
        <name>substrate</name>
    </ligand>
</feature>
<feature type="binding site" evidence="1">
    <location>
        <begin position="160"/>
        <end position="162"/>
    </location>
    <ligand>
        <name>substrate</name>
    </ligand>
</feature>
<feature type="binding site" evidence="1">
    <location>
        <position position="295"/>
    </location>
    <ligand>
        <name>adenosylcob(III)alamin</name>
        <dbReference type="ChEBI" id="CHEBI:18408"/>
    </ligand>
</feature>
<dbReference type="InterPro" id="IPR013785">
    <property type="entry name" value="Aldolase_TIM"/>
</dbReference>
<comment type="catalytic activity">
    <reaction evidence="1">
        <text>ethanolamine = acetaldehyde + NH4(+)</text>
        <dbReference type="Rhea" id="RHEA:15313"/>
        <dbReference type="ChEBI" id="CHEBI:15343"/>
        <dbReference type="ChEBI" id="CHEBI:28938"/>
        <dbReference type="ChEBI" id="CHEBI:57603"/>
        <dbReference type="EC" id="4.3.1.7"/>
    </reaction>
</comment>
<dbReference type="HAMAP" id="MF_00861">
    <property type="entry name" value="EutB"/>
    <property type="match status" value="1"/>
</dbReference>
<feature type="binding site" evidence="1">
    <location>
        <position position="401"/>
    </location>
    <ligand>
        <name>adenosylcob(III)alamin</name>
        <dbReference type="ChEBI" id="CHEBI:18408"/>
    </ligand>
</feature>
<evidence type="ECO:0000313" key="3">
    <source>
        <dbReference type="Proteomes" id="UP000602647"/>
    </source>
</evidence>
<comment type="function">
    <text evidence="1">Catalyzes the deamination of various vicinal amino-alcohols to oxo compounds. Allows this organism to utilize ethanolamine as the sole source of nitrogen and carbon in the presence of vitamin B12.</text>
</comment>
<dbReference type="FunFam" id="3.20.20.70:FF:000055">
    <property type="entry name" value="Ethanolamine ammonia-lyase heavy chain"/>
    <property type="match status" value="1"/>
</dbReference>
<dbReference type="PANTHER" id="PTHR39329:SF1">
    <property type="entry name" value="ETHANOLAMINE AMMONIA-LYASE LARGE SUBUNIT"/>
    <property type="match status" value="1"/>
</dbReference>
<proteinExistence type="inferred from homology"/>
<evidence type="ECO:0000256" key="1">
    <source>
        <dbReference type="HAMAP-Rule" id="MF_00861"/>
    </source>
</evidence>
<comment type="caution">
    <text evidence="2">The sequence shown here is derived from an EMBL/GenBank/DDBJ whole genome shotgun (WGS) entry which is preliminary data.</text>
</comment>
<feature type="binding site" evidence="1">
    <location>
        <position position="194"/>
    </location>
    <ligand>
        <name>adenosylcob(III)alamin</name>
        <dbReference type="ChEBI" id="CHEBI:18408"/>
    </ligand>
</feature>
<comment type="similarity">
    <text evidence="1">Belongs to the EutB family.</text>
</comment>
<dbReference type="RefSeq" id="WP_187304238.1">
    <property type="nucleotide sequence ID" value="NZ_JACRYT010000026.1"/>
</dbReference>
<dbReference type="Pfam" id="PF06751">
    <property type="entry name" value="EutB"/>
    <property type="match status" value="1"/>
</dbReference>
<dbReference type="GO" id="GO:0031471">
    <property type="term" value="C:ethanolamine degradation polyhedral organelle"/>
    <property type="evidence" value="ECO:0007669"/>
    <property type="project" value="UniProtKB-UniRule"/>
</dbReference>
<name>A0A923NN77_9FIRM</name>
<dbReference type="EC" id="4.3.1.7" evidence="1"/>
<dbReference type="Gene3D" id="1.10.220.70">
    <property type="entry name" value="lyase"/>
    <property type="match status" value="1"/>
</dbReference>
<dbReference type="InterPro" id="IPR044939">
    <property type="entry name" value="EutB_dom_2_sf"/>
</dbReference>
<sequence length="459" mass="50517">MEYKARIGNRTYHFESIKEVMAKANEKKSGDEMAGLAAENDSERVAAKEVLSELLVSDLRNAPAVDYDTDDVTRIIQDSVCEDTYNKIKNWTIAQLREWLLSYEANEETIKELRGGLTAEVIAGVTKLMSNLDLIYASHKMHVESTCNTTIGAVGTLSTRLQPNHTTDGLEGITASLYEGLSYGIGDAVIGLNPVTDSVSNTTEILKRFDEVKHKWEIPTQQCVLAHITTQIEAIKRGAPADMIFQSIAGSQKGNEAFGFSTYTIEEAVELLRDRGTAKGPNVLYFETGQGSELSSGANFGSDQVTMEARCYGFAKKFNPFMVNTVVGFIGPEFLYDSKQVIRAGLEDHFMGKLTGIPMGCDCCYTNHMDADQNDIENLTLLLASAGVTYIIGVPASDDIMLNYQTNSYHDAAAVREILGLRPSKEFEAWLEHMGIMQNGKLTERAGDLSIFKDSRTLG</sequence>
<feature type="binding site" evidence="1">
    <location>
        <position position="246"/>
    </location>
    <ligand>
        <name>adenosylcob(III)alamin</name>
        <dbReference type="ChEBI" id="CHEBI:18408"/>
    </ligand>
</feature>
<comment type="subcellular location">
    <subcellularLocation>
        <location evidence="1">Bacterial microcompartment</location>
    </subcellularLocation>
</comment>
<dbReference type="Proteomes" id="UP000602647">
    <property type="component" value="Unassembled WGS sequence"/>
</dbReference>
<comment type="cofactor">
    <cofactor evidence="1">
        <name>adenosylcob(III)alamin</name>
        <dbReference type="ChEBI" id="CHEBI:18408"/>
    </cofactor>
    <text evidence="1">Binds between the large and small subunits.</text>
</comment>
<dbReference type="InterPro" id="IPR010628">
    <property type="entry name" value="EutB"/>
</dbReference>
<feature type="binding site" evidence="1">
    <location>
        <position position="193"/>
    </location>
    <ligand>
        <name>substrate</name>
    </ligand>
</feature>
<accession>A0A923NN77</accession>
<feature type="binding site" evidence="1">
    <location>
        <position position="287"/>
    </location>
    <ligand>
        <name>substrate</name>
    </ligand>
</feature>
<dbReference type="GO" id="GO:0006520">
    <property type="term" value="P:amino acid metabolic process"/>
    <property type="evidence" value="ECO:0007669"/>
    <property type="project" value="InterPro"/>
</dbReference>
<dbReference type="Gene3D" id="3.20.20.70">
    <property type="entry name" value="Aldolase class I"/>
    <property type="match status" value="1"/>
</dbReference>
<dbReference type="GO" id="GO:0009350">
    <property type="term" value="C:ethanolamine ammonia-lyase complex"/>
    <property type="evidence" value="ECO:0007669"/>
    <property type="project" value="UniProtKB-UniRule"/>
</dbReference>
<keyword evidence="1" id="KW-0456">Lyase</keyword>
<dbReference type="NCBIfam" id="NF011649">
    <property type="entry name" value="PRK15067.1"/>
    <property type="match status" value="1"/>
</dbReference>
<reference evidence="2" key="1">
    <citation type="submission" date="2020-08" db="EMBL/GenBank/DDBJ databases">
        <title>Genome public.</title>
        <authorList>
            <person name="Liu C."/>
            <person name="Sun Q."/>
        </authorList>
    </citation>
    <scope>NUCLEOTIDE SEQUENCE</scope>
    <source>
        <strain evidence="2">BX12</strain>
    </source>
</reference>
<dbReference type="GO" id="GO:0008851">
    <property type="term" value="F:ethanolamine ammonia-lyase activity"/>
    <property type="evidence" value="ECO:0007669"/>
    <property type="project" value="UniProtKB-UniRule"/>
</dbReference>
<dbReference type="InterPro" id="IPR044941">
    <property type="entry name" value="EutB_N_sf"/>
</dbReference>
<protein>
    <recommendedName>
        <fullName evidence="1">Ethanolamine ammonia-lyase large subunit</fullName>
        <shortName evidence="1">EAL large subunit</shortName>
        <ecNumber evidence="1">4.3.1.7</ecNumber>
    </recommendedName>
</protein>
<dbReference type="AlphaFoldDB" id="A0A923NN77"/>
<evidence type="ECO:0000313" key="2">
    <source>
        <dbReference type="EMBL" id="MBC6681142.1"/>
    </source>
</evidence>